<name>A0A2W0C3E2_9BACL</name>
<feature type="domain" description="Aminoglycoside phosphotransferase" evidence="1">
    <location>
        <begin position="4"/>
        <end position="211"/>
    </location>
</feature>
<evidence type="ECO:0000259" key="1">
    <source>
        <dbReference type="Pfam" id="PF01636"/>
    </source>
</evidence>
<comment type="caution">
    <text evidence="2">The sequence shown here is derived from an EMBL/GenBank/DDBJ whole genome shotgun (WGS) entry which is preliminary data.</text>
</comment>
<dbReference type="Proteomes" id="UP000247459">
    <property type="component" value="Unassembled WGS sequence"/>
</dbReference>
<gene>
    <name evidence="2" type="ORF">PIL02S_05986</name>
</gene>
<dbReference type="PANTHER" id="PTHR21310">
    <property type="entry name" value="AMINOGLYCOSIDE PHOSPHOTRANSFERASE-RELATED-RELATED"/>
    <property type="match status" value="1"/>
</dbReference>
<dbReference type="AlphaFoldDB" id="A0A2W0C3E2"/>
<reference evidence="2 3" key="1">
    <citation type="submission" date="2018-01" db="EMBL/GenBank/DDBJ databases">
        <title>Genome sequence of the PGP bacterium Paenibacillus illinoisensis E3.</title>
        <authorList>
            <person name="Rolli E."/>
            <person name="Marasco R."/>
            <person name="Bessem C."/>
            <person name="Michoud G."/>
            <person name="Gaiarsa S."/>
            <person name="Borin S."/>
            <person name="Daffonchio D."/>
        </authorList>
    </citation>
    <scope>NUCLEOTIDE SEQUENCE [LARGE SCALE GENOMIC DNA]</scope>
    <source>
        <strain evidence="2 3">E3</strain>
    </source>
</reference>
<dbReference type="SUPFAM" id="SSF56112">
    <property type="entry name" value="Protein kinase-like (PK-like)"/>
    <property type="match status" value="1"/>
</dbReference>
<dbReference type="Gene3D" id="3.90.1200.10">
    <property type="match status" value="1"/>
</dbReference>
<dbReference type="InterPro" id="IPR002575">
    <property type="entry name" value="Aminoglycoside_PTrfase"/>
</dbReference>
<dbReference type="EMBL" id="PRLG01000029">
    <property type="protein sequence ID" value="PYY26576.1"/>
    <property type="molecule type" value="Genomic_DNA"/>
</dbReference>
<evidence type="ECO:0000313" key="2">
    <source>
        <dbReference type="EMBL" id="PYY26576.1"/>
    </source>
</evidence>
<dbReference type="OrthoDB" id="9800774at2"/>
<dbReference type="RefSeq" id="WP_110822499.1">
    <property type="nucleotide sequence ID" value="NZ_JAXBDC010000001.1"/>
</dbReference>
<sequence>MKLIGQGRTADIYAYSSNQILKLYQTDFPIEAIQNEFRITQLLNDKKLPVPHARKIIVEGERTGIVFERIEGQTMFSMMFRQPSSLRELVHQLAANHQELHTQSDDERVLPLQKQVLSGAIQRTQQLSAQDKTRILDYLTRLPERIQICHGDFHPDNVMMNEIKNDYDVIDWMTGMSGDPAGDVARSWVILTSASLPEDADPAIRLGFERSRDTIVEGYINHYLQLSGLTWQEIESWILPVAAARLEESLPGNEAEKVLKLVKDRLDHLDK</sequence>
<protein>
    <recommendedName>
        <fullName evidence="1">Aminoglycoside phosphotransferase domain-containing protein</fullName>
    </recommendedName>
</protein>
<dbReference type="InterPro" id="IPR051678">
    <property type="entry name" value="AGP_Transferase"/>
</dbReference>
<accession>A0A2W0C3E2</accession>
<dbReference type="Pfam" id="PF01636">
    <property type="entry name" value="APH"/>
    <property type="match status" value="1"/>
</dbReference>
<dbReference type="InterPro" id="IPR011009">
    <property type="entry name" value="Kinase-like_dom_sf"/>
</dbReference>
<organism evidence="2 3">
    <name type="scientific">Paenibacillus illinoisensis</name>
    <dbReference type="NCBI Taxonomy" id="59845"/>
    <lineage>
        <taxon>Bacteria</taxon>
        <taxon>Bacillati</taxon>
        <taxon>Bacillota</taxon>
        <taxon>Bacilli</taxon>
        <taxon>Bacillales</taxon>
        <taxon>Paenibacillaceae</taxon>
        <taxon>Paenibacillus</taxon>
    </lineage>
</organism>
<proteinExistence type="predicted"/>
<evidence type="ECO:0000313" key="3">
    <source>
        <dbReference type="Proteomes" id="UP000247459"/>
    </source>
</evidence>